<dbReference type="InterPro" id="IPR001360">
    <property type="entry name" value="Glyco_hydro_1"/>
</dbReference>
<comment type="similarity">
    <text evidence="1 4">Belongs to the glycosyl hydrolase 1 family.</text>
</comment>
<dbReference type="EMBL" id="JABTTQ020001344">
    <property type="protein sequence ID" value="KAK6131744.1"/>
    <property type="molecule type" value="Genomic_DNA"/>
</dbReference>
<sequence length="481" mass="54877">MANKDNRCRGTQQMRLIRKDFGAILSLVRYILSVEGAYKQSGKAMSNWDVFSICQPGKIKDGSNGCVAIGQCHRYKDDVALMKKMGLDAYRFSISWARILPGGRLSAGVNKDGVKYYSDLIDSLLLAGIEPYVTIFHFDVPNCLEEQYGGFLSHRIVQDFGEFAEVCFFEFGDRVKHWITINEPWSFTHNGYITGSFPPSHGSNTETRIVRHRVARGVDRTILGGNPSTEPYIVAHHLILAHAKAVDGVQGGKIGMTNMTTWFNPLYDTEEDIAAAERAVEFMWGCNYAAYKATPPGTRPTYYTDQEVDFFFERDGILIGEQAGSDWLYIVPGGIYKLLKYTRDKYNNPLIYITENGVDEKNDRSLAITDARIDKTRVKYHQDHLAFVKKAMDDKDGPVNVKAYFVWSMFDNYEWAEGYTVRFGLFLVDYVNELGRYPKSSAIWYMNFLHNVLHPPAKRQVEEIEEDNNNSSATVKRIKRY</sequence>
<dbReference type="SUPFAM" id="SSF51445">
    <property type="entry name" value="(Trans)glycosidases"/>
    <property type="match status" value="1"/>
</dbReference>
<keyword evidence="7" id="KW-1185">Reference proteome</keyword>
<name>A0ABR0VCE3_REHGL</name>
<dbReference type="PANTHER" id="PTHR10353">
    <property type="entry name" value="GLYCOSYL HYDROLASE"/>
    <property type="match status" value="1"/>
</dbReference>
<evidence type="ECO:0000256" key="5">
    <source>
        <dbReference type="SAM" id="MobiDB-lite"/>
    </source>
</evidence>
<dbReference type="PRINTS" id="PR00131">
    <property type="entry name" value="GLHYDRLASE1"/>
</dbReference>
<evidence type="ECO:0000256" key="4">
    <source>
        <dbReference type="RuleBase" id="RU003690"/>
    </source>
</evidence>
<dbReference type="InterPro" id="IPR017853">
    <property type="entry name" value="GH"/>
</dbReference>
<proteinExistence type="inferred from homology"/>
<evidence type="ECO:0000313" key="7">
    <source>
        <dbReference type="Proteomes" id="UP001318860"/>
    </source>
</evidence>
<keyword evidence="3" id="KW-0326">Glycosidase</keyword>
<reference evidence="6 7" key="1">
    <citation type="journal article" date="2021" name="Comput. Struct. Biotechnol. J.">
        <title>De novo genome assembly of the potent medicinal plant Rehmannia glutinosa using nanopore technology.</title>
        <authorList>
            <person name="Ma L."/>
            <person name="Dong C."/>
            <person name="Song C."/>
            <person name="Wang X."/>
            <person name="Zheng X."/>
            <person name="Niu Y."/>
            <person name="Chen S."/>
            <person name="Feng W."/>
        </authorList>
    </citation>
    <scope>NUCLEOTIDE SEQUENCE [LARGE SCALE GENOMIC DNA]</scope>
    <source>
        <strain evidence="6">DH-2019</strain>
    </source>
</reference>
<dbReference type="Proteomes" id="UP001318860">
    <property type="component" value="Unassembled WGS sequence"/>
</dbReference>
<evidence type="ECO:0000313" key="6">
    <source>
        <dbReference type="EMBL" id="KAK6131744.1"/>
    </source>
</evidence>
<evidence type="ECO:0000256" key="2">
    <source>
        <dbReference type="ARBA" id="ARBA00022801"/>
    </source>
</evidence>
<accession>A0ABR0VCE3</accession>
<protein>
    <submittedName>
        <fullName evidence="6">Uncharacterized protein</fullName>
    </submittedName>
</protein>
<keyword evidence="2" id="KW-0378">Hydrolase</keyword>
<dbReference type="Gene3D" id="3.20.20.80">
    <property type="entry name" value="Glycosidases"/>
    <property type="match status" value="2"/>
</dbReference>
<feature type="region of interest" description="Disordered" evidence="5">
    <location>
        <begin position="462"/>
        <end position="481"/>
    </location>
</feature>
<dbReference type="PANTHER" id="PTHR10353:SF137">
    <property type="entry name" value="MYROSINASE 3-RELATED"/>
    <property type="match status" value="1"/>
</dbReference>
<dbReference type="Pfam" id="PF00232">
    <property type="entry name" value="Glyco_hydro_1"/>
    <property type="match status" value="2"/>
</dbReference>
<comment type="caution">
    <text evidence="6">The sequence shown here is derived from an EMBL/GenBank/DDBJ whole genome shotgun (WGS) entry which is preliminary data.</text>
</comment>
<evidence type="ECO:0000256" key="1">
    <source>
        <dbReference type="ARBA" id="ARBA00010838"/>
    </source>
</evidence>
<gene>
    <name evidence="6" type="ORF">DH2020_034541</name>
</gene>
<organism evidence="6 7">
    <name type="scientific">Rehmannia glutinosa</name>
    <name type="common">Chinese foxglove</name>
    <dbReference type="NCBI Taxonomy" id="99300"/>
    <lineage>
        <taxon>Eukaryota</taxon>
        <taxon>Viridiplantae</taxon>
        <taxon>Streptophyta</taxon>
        <taxon>Embryophyta</taxon>
        <taxon>Tracheophyta</taxon>
        <taxon>Spermatophyta</taxon>
        <taxon>Magnoliopsida</taxon>
        <taxon>eudicotyledons</taxon>
        <taxon>Gunneridae</taxon>
        <taxon>Pentapetalae</taxon>
        <taxon>asterids</taxon>
        <taxon>lamiids</taxon>
        <taxon>Lamiales</taxon>
        <taxon>Orobanchaceae</taxon>
        <taxon>Rehmannieae</taxon>
        <taxon>Rehmannia</taxon>
    </lineage>
</organism>
<evidence type="ECO:0000256" key="3">
    <source>
        <dbReference type="ARBA" id="ARBA00023295"/>
    </source>
</evidence>